<evidence type="ECO:0000256" key="3">
    <source>
        <dbReference type="ARBA" id="ARBA00022553"/>
    </source>
</evidence>
<keyword evidence="13" id="KW-1185">Reference proteome</keyword>
<evidence type="ECO:0000256" key="6">
    <source>
        <dbReference type="ARBA" id="ARBA00023015"/>
    </source>
</evidence>
<dbReference type="Pfam" id="PF13185">
    <property type="entry name" value="GAF_2"/>
    <property type="match status" value="1"/>
</dbReference>
<dbReference type="Proteomes" id="UP000682967">
    <property type="component" value="Plasmid pHsi117"/>
</dbReference>
<feature type="domain" description="PAC" evidence="10">
    <location>
        <begin position="879"/>
        <end position="930"/>
    </location>
</feature>
<dbReference type="RefSeq" id="WP_004965181.1">
    <property type="nucleotide sequence ID" value="NZ_AOLR01000028.1"/>
</dbReference>
<comment type="catalytic activity">
    <reaction evidence="1">
        <text>ATP + protein L-histidine = ADP + protein N-phospho-L-histidine.</text>
        <dbReference type="EC" id="2.7.13.3"/>
    </reaction>
</comment>
<gene>
    <name evidence="11" type="ORF">C436_15945</name>
    <name evidence="12" type="ORF">KDQ40_16055</name>
</gene>
<dbReference type="GO" id="GO:0006355">
    <property type="term" value="P:regulation of DNA-templated transcription"/>
    <property type="evidence" value="ECO:0007669"/>
    <property type="project" value="InterPro"/>
</dbReference>
<accession>M0JTG4</accession>
<feature type="domain" description="PAC" evidence="10">
    <location>
        <begin position="342"/>
        <end position="392"/>
    </location>
</feature>
<feature type="domain" description="PAS" evidence="9">
    <location>
        <begin position="266"/>
        <end position="340"/>
    </location>
</feature>
<dbReference type="InterPro" id="IPR001610">
    <property type="entry name" value="PAC"/>
</dbReference>
<keyword evidence="6" id="KW-0805">Transcription regulation</keyword>
<keyword evidence="7" id="KW-0804">Transcription</keyword>
<evidence type="ECO:0000256" key="4">
    <source>
        <dbReference type="ARBA" id="ARBA00022679"/>
    </source>
</evidence>
<sequence>MTPTSEPLRVFALGGRDIASELDEETTAAGRPLTTTTHPPDDLNGSVDPDCLLVDQRELNGWRPVVDRATDTFPSVPVVVLIATAAEDAVATAIERGATSTLPRSVCTTEPDAAATHVGRLVNGDGDSTAQETGPGIESDDRLQLVADNVDEIIYVANWDFSEVEYVNPAYEAIWGRPVEQLYDDATAFIEGIDPRDREEFEADFEAMRADIRNGTPEESYGFEFRVRQPDGEIRWVTATGYPVTTETGKKRYVGIVEDVTDSRELERTYRELFESISDGIVVHDPETGKIVDVNEQFCAMNGYDREELLGETVELITPDDSANSYDSAREKVKLAAEEGSQLFEWRNERKSGETFPVEVSLRLARLQGEQRVLASVRDITERRERQSQLETERDRWSVLFENTPDPIMGVKFVDGDPYITEVNEAFETAFGTEAADITDHPIADAIVPDDEREGYEEIRRQALAGEPVEREVRREAADGVRDFLLRVLPFESGGDRHAYVWFTDVTERRERERAIDEERQKYSTLVEQSTDGVVVVRNGEYVFVNERFTEITEYDEGELLGMPVERVFAPESRELIRDRYERRVAGESPPNQYDVEVETATGEHRTLELAVSRLQHEGDPATMATFRDVTDRKERERTVKQLQVATERLQGVETTEAVFDIAVETARDVLGLPMTACWRYDDEHDRLTYTAGTEPVEAMETGPVSFTPADEEYEVFQASEPTTYDPSEHHSHNPLEQSIIVPVGDDGLLAAGERGRQEYEQYLIDVMGVLAGHAASAIGRVQRAEQLRESERRLGAIIDRIDEAIFLAPAAELTNSDPTAEFVSSGYEDIWGQSLERIQETHDEGFFSTLHPKDRDDYRSLVEEIVADVERGEPRDRYTREYRIERPDGERRWVQSEFYPTAWPDGNPRIIVASRDVTDRKEREQTLETFHDATNELTTAETAAEASITAVEAAASVFDLPATAVYRYDGETGRLDPAASGPELPPATDLGSLGTEHDAAWGAFVDEQLRRVDNAADALTDDLPDGGALLFPLGGNGLLTVWQSDETLDTDAANILAATLEAALNRLRGERRLESRRAELEAQTERARRLESITDLTQRVEAAITTRSSREGIQESVCAELTDVEPFEAACVVEADIGSDRLQPRAFAGIGRDDIEDLLIDTAGDASPAAQAWGTEEPVVSNDLVGSRQQEGWRKRLLRDGIGSVCAVPLSYEDVIHGVLTIFADEPDAFGERTVDVLSQLGASIGYAITATERRRALESDDTLELEFRGQNTDLPMARLARALECRVSHQRTVHRQDSSISVYYRLTGDVPSEVAETARTVLPGDMTIVSRGADEVVLERRGSSWFGSYVSEHGGIIRRARRTAEGVTLVVEIPTETDTRTMVERIQNEFSDLELYAQRQHRETNQTAREIQDRLERELSERQYEALETAQAMGYFEWPRENSGEDVADALGITQPTLNKHVRLGERTVFDILFGSGDGIEP</sequence>
<geneLocation type="plasmid" evidence="12 14">
    <name>pHsi117</name>
</geneLocation>
<dbReference type="InterPro" id="IPR035965">
    <property type="entry name" value="PAS-like_dom_sf"/>
</dbReference>
<dbReference type="Gene3D" id="3.30.450.20">
    <property type="entry name" value="PAS domain"/>
    <property type="match status" value="5"/>
</dbReference>
<evidence type="ECO:0000256" key="1">
    <source>
        <dbReference type="ARBA" id="ARBA00000085"/>
    </source>
</evidence>
<dbReference type="InterPro" id="IPR007050">
    <property type="entry name" value="HTH_bacterioopsin"/>
</dbReference>
<evidence type="ECO:0000256" key="5">
    <source>
        <dbReference type="ARBA" id="ARBA00022777"/>
    </source>
</evidence>
<dbReference type="Pfam" id="PF08447">
    <property type="entry name" value="PAS_3"/>
    <property type="match status" value="2"/>
</dbReference>
<protein>
    <recommendedName>
        <fullName evidence="2">histidine kinase</fullName>
        <ecNumber evidence="2">2.7.13.3</ecNumber>
    </recommendedName>
</protein>
<feature type="region of interest" description="Disordered" evidence="8">
    <location>
        <begin position="24"/>
        <end position="48"/>
    </location>
</feature>
<dbReference type="SMART" id="SM00065">
    <property type="entry name" value="GAF"/>
    <property type="match status" value="2"/>
</dbReference>
<evidence type="ECO:0000313" key="14">
    <source>
        <dbReference type="Proteomes" id="UP000682967"/>
    </source>
</evidence>
<dbReference type="PATRIC" id="fig|662476.7.peg.3190"/>
<name>M0JTG4_9EURY</name>
<evidence type="ECO:0000256" key="7">
    <source>
        <dbReference type="ARBA" id="ARBA00023163"/>
    </source>
</evidence>
<dbReference type="KEGG" id="hsin:KDQ40_16055"/>
<dbReference type="SUPFAM" id="SSF55781">
    <property type="entry name" value="GAF domain-like"/>
    <property type="match status" value="2"/>
</dbReference>
<evidence type="ECO:0000313" key="12">
    <source>
        <dbReference type="EMBL" id="QUJ73829.1"/>
    </source>
</evidence>
<dbReference type="PANTHER" id="PTHR43304">
    <property type="entry name" value="PHYTOCHROME-LIKE PROTEIN CPH1"/>
    <property type="match status" value="1"/>
</dbReference>
<feature type="domain" description="PAC" evidence="10">
    <location>
        <begin position="221"/>
        <end position="272"/>
    </location>
</feature>
<dbReference type="Pfam" id="PF13426">
    <property type="entry name" value="PAS_9"/>
    <property type="match status" value="1"/>
</dbReference>
<dbReference type="InterPro" id="IPR029016">
    <property type="entry name" value="GAF-like_dom_sf"/>
</dbReference>
<dbReference type="GeneID" id="64824501"/>
<keyword evidence="12" id="KW-0614">Plasmid</keyword>
<dbReference type="PANTHER" id="PTHR43304:SF1">
    <property type="entry name" value="PAC DOMAIN-CONTAINING PROTEIN"/>
    <property type="match status" value="1"/>
</dbReference>
<organism evidence="11 13">
    <name type="scientific">Haloarcula marismortui ATCC 33800</name>
    <dbReference type="NCBI Taxonomy" id="662476"/>
    <lineage>
        <taxon>Archaea</taxon>
        <taxon>Methanobacteriati</taxon>
        <taxon>Methanobacteriota</taxon>
        <taxon>Stenosarchaea group</taxon>
        <taxon>Halobacteria</taxon>
        <taxon>Halobacteriales</taxon>
        <taxon>Haloarculaceae</taxon>
        <taxon>Haloarcula</taxon>
    </lineage>
</organism>
<dbReference type="SUPFAM" id="SSF55785">
    <property type="entry name" value="PYP-like sensor domain (PAS domain)"/>
    <property type="match status" value="5"/>
</dbReference>
<reference evidence="11 13" key="1">
    <citation type="journal article" date="2014" name="PLoS Genet.">
        <title>Phylogenetically driven sequencing of extremely halophilic archaea reveals strategies for static and dynamic osmo-response.</title>
        <authorList>
            <person name="Becker E.A."/>
            <person name="Seitzer P.M."/>
            <person name="Tritt A."/>
            <person name="Larsen D."/>
            <person name="Krusor M."/>
            <person name="Yao A.I."/>
            <person name="Wu D."/>
            <person name="Madern D."/>
            <person name="Eisen J.A."/>
            <person name="Darling A.E."/>
            <person name="Facciotti M.T."/>
        </authorList>
    </citation>
    <scope>NUCLEOTIDE SEQUENCE [LARGE SCALE GENOMIC DNA]</scope>
    <source>
        <strain evidence="11 13">ATCC 33800</strain>
    </source>
</reference>
<dbReference type="EMBL" id="AOLR01000028">
    <property type="protein sequence ID" value="EMA11259.1"/>
    <property type="molecule type" value="Genomic_DNA"/>
</dbReference>
<reference evidence="12" key="2">
    <citation type="submission" date="2021-04" db="EMBL/GenBank/DDBJ databases">
        <title>Complete Genome sequence and Methylome Analysis of the Haloarchaeon Haloarcula sinaiiensis.</title>
        <authorList>
            <person name="Fomenkov A."/>
            <person name="DasSarma P."/>
            <person name="DasSarma S."/>
            <person name="Roberts R.J."/>
        </authorList>
    </citation>
    <scope>NUCLEOTIDE SEQUENCE</scope>
    <source>
        <strain evidence="12">ATCC 33800</strain>
        <plasmid evidence="12">pHsi117</plasmid>
    </source>
</reference>
<evidence type="ECO:0000313" key="13">
    <source>
        <dbReference type="Proteomes" id="UP000011659"/>
    </source>
</evidence>
<keyword evidence="5" id="KW-0418">Kinase</keyword>
<dbReference type="PROSITE" id="PS50113">
    <property type="entry name" value="PAC"/>
    <property type="match status" value="3"/>
</dbReference>
<dbReference type="GO" id="GO:0004673">
    <property type="term" value="F:protein histidine kinase activity"/>
    <property type="evidence" value="ECO:0007669"/>
    <property type="project" value="UniProtKB-EC"/>
</dbReference>
<feature type="domain" description="PAS" evidence="9">
    <location>
        <begin position="139"/>
        <end position="215"/>
    </location>
</feature>
<dbReference type="EMBL" id="CP073367">
    <property type="protein sequence ID" value="QUJ73829.1"/>
    <property type="molecule type" value="Genomic_DNA"/>
</dbReference>
<dbReference type="EC" id="2.7.13.3" evidence="2"/>
<dbReference type="InterPro" id="IPR000700">
    <property type="entry name" value="PAS-assoc_C"/>
</dbReference>
<keyword evidence="3" id="KW-0597">Phosphoprotein</keyword>
<dbReference type="PROSITE" id="PS50112">
    <property type="entry name" value="PAS"/>
    <property type="match status" value="3"/>
</dbReference>
<dbReference type="Proteomes" id="UP000011659">
    <property type="component" value="Unassembled WGS sequence"/>
</dbReference>
<proteinExistence type="predicted"/>
<keyword evidence="4" id="KW-0808">Transferase</keyword>
<dbReference type="SMART" id="SM00091">
    <property type="entry name" value="PAS"/>
    <property type="match status" value="5"/>
</dbReference>
<dbReference type="InterPro" id="IPR031803">
    <property type="entry name" value="BAT_GAF/HTH-assoc"/>
</dbReference>
<dbReference type="InterPro" id="IPR013767">
    <property type="entry name" value="PAS_fold"/>
</dbReference>
<evidence type="ECO:0000259" key="10">
    <source>
        <dbReference type="PROSITE" id="PS50113"/>
    </source>
</evidence>
<dbReference type="InterPro" id="IPR003018">
    <property type="entry name" value="GAF"/>
</dbReference>
<evidence type="ECO:0000256" key="8">
    <source>
        <dbReference type="SAM" id="MobiDB-lite"/>
    </source>
</evidence>
<dbReference type="InterPro" id="IPR013655">
    <property type="entry name" value="PAS_fold_3"/>
</dbReference>
<dbReference type="CDD" id="cd00130">
    <property type="entry name" value="PAS"/>
    <property type="match status" value="5"/>
</dbReference>
<evidence type="ECO:0000256" key="2">
    <source>
        <dbReference type="ARBA" id="ARBA00012438"/>
    </source>
</evidence>
<dbReference type="Pfam" id="PF08448">
    <property type="entry name" value="PAS_4"/>
    <property type="match status" value="1"/>
</dbReference>
<dbReference type="SMART" id="SM00086">
    <property type="entry name" value="PAC"/>
    <property type="match status" value="5"/>
</dbReference>
<dbReference type="InterPro" id="IPR013656">
    <property type="entry name" value="PAS_4"/>
</dbReference>
<dbReference type="Pfam" id="PF04967">
    <property type="entry name" value="HTH_10"/>
    <property type="match status" value="1"/>
</dbReference>
<dbReference type="OrthoDB" id="235464at2157"/>
<dbReference type="Pfam" id="PF00989">
    <property type="entry name" value="PAS"/>
    <property type="match status" value="1"/>
</dbReference>
<dbReference type="NCBIfam" id="TIGR00229">
    <property type="entry name" value="sensory_box"/>
    <property type="match status" value="5"/>
</dbReference>
<feature type="domain" description="PAS" evidence="9">
    <location>
        <begin position="539"/>
        <end position="588"/>
    </location>
</feature>
<evidence type="ECO:0000313" key="11">
    <source>
        <dbReference type="EMBL" id="EMA11259.1"/>
    </source>
</evidence>
<dbReference type="InterPro" id="IPR000014">
    <property type="entry name" value="PAS"/>
</dbReference>
<dbReference type="InterPro" id="IPR052162">
    <property type="entry name" value="Sensor_kinase/Photoreceptor"/>
</dbReference>
<feature type="compositionally biased region" description="Low complexity" evidence="8">
    <location>
        <begin position="27"/>
        <end position="37"/>
    </location>
</feature>
<evidence type="ECO:0000259" key="9">
    <source>
        <dbReference type="PROSITE" id="PS50112"/>
    </source>
</evidence>
<dbReference type="Pfam" id="PF15915">
    <property type="entry name" value="BAT"/>
    <property type="match status" value="1"/>
</dbReference>
<dbReference type="Gene3D" id="3.30.450.40">
    <property type="match status" value="3"/>
</dbReference>